<organism evidence="2 3">
    <name type="scientific">Penicillium canariense</name>
    <dbReference type="NCBI Taxonomy" id="189055"/>
    <lineage>
        <taxon>Eukaryota</taxon>
        <taxon>Fungi</taxon>
        <taxon>Dikarya</taxon>
        <taxon>Ascomycota</taxon>
        <taxon>Pezizomycotina</taxon>
        <taxon>Eurotiomycetes</taxon>
        <taxon>Eurotiomycetidae</taxon>
        <taxon>Eurotiales</taxon>
        <taxon>Aspergillaceae</taxon>
        <taxon>Penicillium</taxon>
    </lineage>
</organism>
<comment type="caution">
    <text evidence="2">The sequence shown here is derived from an EMBL/GenBank/DDBJ whole genome shotgun (WGS) entry which is preliminary data.</text>
</comment>
<reference evidence="2" key="1">
    <citation type="submission" date="2022-11" db="EMBL/GenBank/DDBJ databases">
        <authorList>
            <person name="Petersen C."/>
        </authorList>
    </citation>
    <scope>NUCLEOTIDE SEQUENCE</scope>
    <source>
        <strain evidence="2">IBT 26290</strain>
    </source>
</reference>
<gene>
    <name evidence="2" type="ORF">N7482_003258</name>
</gene>
<dbReference type="Proteomes" id="UP001149163">
    <property type="component" value="Unassembled WGS sequence"/>
</dbReference>
<reference evidence="2" key="2">
    <citation type="journal article" date="2023" name="IMA Fungus">
        <title>Comparative genomic study of the Penicillium genus elucidates a diverse pangenome and 15 lateral gene transfer events.</title>
        <authorList>
            <person name="Petersen C."/>
            <person name="Sorensen T."/>
            <person name="Nielsen M.R."/>
            <person name="Sondergaard T.E."/>
            <person name="Sorensen J.L."/>
            <person name="Fitzpatrick D.A."/>
            <person name="Frisvad J.C."/>
            <person name="Nielsen K.L."/>
        </authorList>
    </citation>
    <scope>NUCLEOTIDE SEQUENCE</scope>
    <source>
        <strain evidence="2">IBT 26290</strain>
    </source>
</reference>
<dbReference type="PANTHER" id="PTHR42047:SF1">
    <property type="entry name" value="PROTEIN, PUTATIVE (AFU_ORTHOLOGUE AFUA_6G03560)-RELATED"/>
    <property type="match status" value="1"/>
</dbReference>
<dbReference type="EMBL" id="JAPQKN010000002">
    <property type="protein sequence ID" value="KAJ5167664.1"/>
    <property type="molecule type" value="Genomic_DNA"/>
</dbReference>
<feature type="chain" id="PRO_5040940227" description="IgE-binding protein" evidence="1">
    <location>
        <begin position="26"/>
        <end position="192"/>
    </location>
</feature>
<name>A0A9W9LN79_9EURO</name>
<proteinExistence type="predicted"/>
<protein>
    <recommendedName>
        <fullName evidence="4">IgE-binding protein</fullName>
    </recommendedName>
</protein>
<dbReference type="AlphaFoldDB" id="A0A9W9LN79"/>
<accession>A0A9W9LN79</accession>
<evidence type="ECO:0000256" key="1">
    <source>
        <dbReference type="SAM" id="SignalP"/>
    </source>
</evidence>
<evidence type="ECO:0000313" key="3">
    <source>
        <dbReference type="Proteomes" id="UP001149163"/>
    </source>
</evidence>
<dbReference type="RefSeq" id="XP_056544125.1">
    <property type="nucleotide sequence ID" value="XM_056685383.1"/>
</dbReference>
<keyword evidence="1" id="KW-0732">Signal</keyword>
<evidence type="ECO:0008006" key="4">
    <source>
        <dbReference type="Google" id="ProtNLM"/>
    </source>
</evidence>
<dbReference type="GeneID" id="81424559"/>
<keyword evidence="3" id="KW-1185">Reference proteome</keyword>
<dbReference type="PANTHER" id="PTHR42047">
    <property type="entry name" value="PROTEIN, PUTATIVE (AFU_ORTHOLOGUE AFUA_6G03560)-RELATED"/>
    <property type="match status" value="1"/>
</dbReference>
<sequence>MKAFFATLALPLLAAAAPAPQATDANPPFSVMAIRSASPIHYMQMNAAGQKFWLGGKTSSYCPTEVVQDCPPGNQTVLAPGGNALDVEVPGGQQVYVAPSGALSFTQAHSANIPPGSAVGGLTYQPGQPWSHYTFNGWGASGFMACPTSDNRWQVFAAMKNATVPSGNVSDCLGFSAMALPYKGEVPAWQYA</sequence>
<feature type="signal peptide" evidence="1">
    <location>
        <begin position="1"/>
        <end position="25"/>
    </location>
</feature>
<dbReference type="OrthoDB" id="5430620at2759"/>
<evidence type="ECO:0000313" key="2">
    <source>
        <dbReference type="EMBL" id="KAJ5167664.1"/>
    </source>
</evidence>
<dbReference type="InterPro" id="IPR052820">
    <property type="entry name" value="PhiA_domain"/>
</dbReference>